<comment type="function">
    <text evidence="7">Adds poly(A) tail to the 3' end of many RNAs, which usually targets these RNAs for decay. Plays a significant role in the global control of gene expression, through influencing the rate of transcript degradation, and in the general RNA quality control.</text>
</comment>
<dbReference type="STRING" id="765912.Thimo_3510"/>
<feature type="active site" evidence="7">
    <location>
        <position position="70"/>
    </location>
</feature>
<dbReference type="Gene3D" id="1.10.3090.10">
    <property type="entry name" value="cca-adding enzyme, domain 2"/>
    <property type="match status" value="1"/>
</dbReference>
<dbReference type="Pfam" id="PF12626">
    <property type="entry name" value="PolyA_pol_arg_C"/>
    <property type="match status" value="1"/>
</dbReference>
<protein>
    <recommendedName>
        <fullName evidence="7">Poly(A) polymerase I</fullName>
        <shortName evidence="7">PAP I</shortName>
        <ecNumber evidence="7">2.7.7.19</ecNumber>
    </recommendedName>
</protein>
<dbReference type="NCBIfam" id="TIGR01942">
    <property type="entry name" value="pcnB"/>
    <property type="match status" value="1"/>
</dbReference>
<keyword evidence="6 7" id="KW-0804">Transcription</keyword>
<dbReference type="FunFam" id="3.30.460.10:FF:000035">
    <property type="entry name" value="Poly(A) polymerase I"/>
    <property type="match status" value="1"/>
</dbReference>
<accession>L0H2A2</accession>
<dbReference type="GO" id="GO:0006397">
    <property type="term" value="P:mRNA processing"/>
    <property type="evidence" value="ECO:0007669"/>
    <property type="project" value="UniProtKB-KW"/>
</dbReference>
<dbReference type="EMBL" id="CP003051">
    <property type="protein sequence ID" value="AGA92172.1"/>
    <property type="molecule type" value="Genomic_DNA"/>
</dbReference>
<dbReference type="Pfam" id="PF12627">
    <property type="entry name" value="PolyA_pol_RNAbd"/>
    <property type="match status" value="1"/>
</dbReference>
<dbReference type="SUPFAM" id="SSF81301">
    <property type="entry name" value="Nucleotidyltransferase"/>
    <property type="match status" value="1"/>
</dbReference>
<dbReference type="EC" id="2.7.7.19" evidence="7"/>
<dbReference type="Proteomes" id="UP000010816">
    <property type="component" value="Chromosome"/>
</dbReference>
<dbReference type="HOGENOM" id="CLU_015961_0_0_6"/>
<evidence type="ECO:0000259" key="11">
    <source>
        <dbReference type="Pfam" id="PF12626"/>
    </source>
</evidence>
<dbReference type="GO" id="GO:0043633">
    <property type="term" value="P:polyadenylation-dependent RNA catabolic process"/>
    <property type="evidence" value="ECO:0007669"/>
    <property type="project" value="InterPro"/>
</dbReference>
<keyword evidence="4 7" id="KW-0067">ATP-binding</keyword>
<dbReference type="RefSeq" id="WP_015282299.1">
    <property type="nucleotide sequence ID" value="NC_019940.1"/>
</dbReference>
<dbReference type="eggNOG" id="COG0617">
    <property type="taxonomic scope" value="Bacteria"/>
</dbReference>
<dbReference type="InterPro" id="IPR025866">
    <property type="entry name" value="PolyA_pol_arg_C_dom"/>
</dbReference>
<feature type="region of interest" description="Disordered" evidence="9">
    <location>
        <begin position="414"/>
        <end position="449"/>
    </location>
</feature>
<evidence type="ECO:0000259" key="10">
    <source>
        <dbReference type="Pfam" id="PF01743"/>
    </source>
</evidence>
<dbReference type="InterPro" id="IPR043519">
    <property type="entry name" value="NT_sf"/>
</dbReference>
<dbReference type="OrthoDB" id="9805698at2"/>
<keyword evidence="3 7" id="KW-0547">Nucleotide-binding</keyword>
<reference evidence="13 14" key="1">
    <citation type="submission" date="2011-09" db="EMBL/GenBank/DDBJ databases">
        <title>Complete sequence of chromosome of Thioflavicoccus mobilis 8321.</title>
        <authorList>
            <consortium name="US DOE Joint Genome Institute"/>
            <person name="Lucas S."/>
            <person name="Han J."/>
            <person name="Lapidus A."/>
            <person name="Cheng J.-F."/>
            <person name="Goodwin L."/>
            <person name="Pitluck S."/>
            <person name="Peters L."/>
            <person name="Ovchinnikova G."/>
            <person name="Lu M."/>
            <person name="Detter J.C."/>
            <person name="Han C."/>
            <person name="Tapia R."/>
            <person name="Land M."/>
            <person name="Hauser L."/>
            <person name="Kyrpides N."/>
            <person name="Ivanova N."/>
            <person name="Pagani I."/>
            <person name="Vogl K."/>
            <person name="Liu Z."/>
            <person name="Imhoff J."/>
            <person name="Thiel V."/>
            <person name="Frigaard N.-U."/>
            <person name="Bryant D."/>
            <person name="Woyke T."/>
        </authorList>
    </citation>
    <scope>NUCLEOTIDE SEQUENCE [LARGE SCALE GENOMIC DNA]</scope>
    <source>
        <strain evidence="13 14">8321</strain>
    </source>
</reference>
<name>L0H2A2_9GAMM</name>
<evidence type="ECO:0000256" key="2">
    <source>
        <dbReference type="ARBA" id="ARBA00022679"/>
    </source>
</evidence>
<evidence type="ECO:0000256" key="9">
    <source>
        <dbReference type="SAM" id="MobiDB-lite"/>
    </source>
</evidence>
<dbReference type="GO" id="GO:0005524">
    <property type="term" value="F:ATP binding"/>
    <property type="evidence" value="ECO:0007669"/>
    <property type="project" value="UniProtKB-UniRule"/>
</dbReference>
<feature type="domain" description="Polymerase A arginine-rich C-terminal" evidence="11">
    <location>
        <begin position="323"/>
        <end position="438"/>
    </location>
</feature>
<dbReference type="PANTHER" id="PTHR43051:SF1">
    <property type="entry name" value="POLYNUCLEOTIDE ADENYLYLTRANSFERASE FAMILY PROTEIN"/>
    <property type="match status" value="1"/>
</dbReference>
<feature type="compositionally biased region" description="Low complexity" evidence="9">
    <location>
        <begin position="439"/>
        <end position="449"/>
    </location>
</feature>
<comment type="similarity">
    <text evidence="7 8">Belongs to the tRNA nucleotidyltransferase/poly(A) polymerase family.</text>
</comment>
<dbReference type="Pfam" id="PF01743">
    <property type="entry name" value="PolyA_pol"/>
    <property type="match status" value="1"/>
</dbReference>
<dbReference type="PANTHER" id="PTHR43051">
    <property type="entry name" value="POLYNUCLEOTIDE ADENYLYLTRANSFERASE FAMILY PROTEIN"/>
    <property type="match status" value="1"/>
</dbReference>
<dbReference type="GO" id="GO:1990817">
    <property type="term" value="F:poly(A) RNA polymerase activity"/>
    <property type="evidence" value="ECO:0007669"/>
    <property type="project" value="UniProtKB-UniRule"/>
</dbReference>
<evidence type="ECO:0000256" key="1">
    <source>
        <dbReference type="ARBA" id="ARBA00022664"/>
    </source>
</evidence>
<dbReference type="KEGG" id="tmb:Thimo_3510"/>
<feature type="domain" description="Poly A polymerase head" evidence="10">
    <location>
        <begin position="51"/>
        <end position="179"/>
    </location>
</feature>
<evidence type="ECO:0000259" key="12">
    <source>
        <dbReference type="Pfam" id="PF12627"/>
    </source>
</evidence>
<dbReference type="InterPro" id="IPR052191">
    <property type="entry name" value="tRNA_ntf/polyA_polymerase_I"/>
</dbReference>
<evidence type="ECO:0000313" key="13">
    <source>
        <dbReference type="EMBL" id="AGA92172.1"/>
    </source>
</evidence>
<sequence>MPDQEHTIPIFDTSRIPLIVPRPDHQVSRANISENALKVLYRLRKAGFQAHLVGGGVRDLLLGHEPKDFDVATDARPEQVREVFRNCRLIGRRFRLAHVHFGSDIVEVATFRGGAADEDAEGERCLENGRIVRDNAYGTIEEDALRRDFTINSLYYNIADFSLIDYAGGLADLQAGTLRLIGDDPERRYREDPVRMLRAVRFACKLGFSIDPACERPLFELAQLLRDIPAARLFDELLKLFLSGTGLMAFEKLRHYGLFAYLFPATETALAHEEQAFPLTFVARGLENTDRRLQEGKPVTPAFLFAILLWEPVRQRVQALQEEGMSDTEAMYLAAGEVSAAQQPFVAIPKRFGLPMREIWGLQPRLELCQGKRPYRLVTHPRFRAAYDFLLLRAEAGEADPELAAWWTRFQQADGQERAQMTDGGAKRRRPRRRRGKRPAASAPSGEEG</sequence>
<evidence type="ECO:0000256" key="7">
    <source>
        <dbReference type="HAMAP-Rule" id="MF_00957"/>
    </source>
</evidence>
<keyword evidence="5 7" id="KW-0694">RNA-binding</keyword>
<keyword evidence="1 7" id="KW-0507">mRNA processing</keyword>
<dbReference type="SUPFAM" id="SSF81891">
    <property type="entry name" value="Poly A polymerase C-terminal region-like"/>
    <property type="match status" value="1"/>
</dbReference>
<feature type="domain" description="tRNA nucleotidyltransferase/poly(A) polymerase RNA and SrmB- binding" evidence="12">
    <location>
        <begin position="207"/>
        <end position="269"/>
    </location>
</feature>
<evidence type="ECO:0000256" key="6">
    <source>
        <dbReference type="ARBA" id="ARBA00023163"/>
    </source>
</evidence>
<keyword evidence="14" id="KW-1185">Reference proteome</keyword>
<evidence type="ECO:0000256" key="3">
    <source>
        <dbReference type="ARBA" id="ARBA00022741"/>
    </source>
</evidence>
<gene>
    <name evidence="7" type="primary">pcnB</name>
    <name evidence="13" type="ORF">Thimo_3510</name>
</gene>
<feature type="compositionally biased region" description="Basic residues" evidence="9">
    <location>
        <begin position="427"/>
        <end position="438"/>
    </location>
</feature>
<evidence type="ECO:0000256" key="4">
    <source>
        <dbReference type="ARBA" id="ARBA00022840"/>
    </source>
</evidence>
<evidence type="ECO:0000256" key="8">
    <source>
        <dbReference type="RuleBase" id="RU003953"/>
    </source>
</evidence>
<organism evidence="13 14">
    <name type="scientific">Thioflavicoccus mobilis 8321</name>
    <dbReference type="NCBI Taxonomy" id="765912"/>
    <lineage>
        <taxon>Bacteria</taxon>
        <taxon>Pseudomonadati</taxon>
        <taxon>Pseudomonadota</taxon>
        <taxon>Gammaproteobacteria</taxon>
        <taxon>Chromatiales</taxon>
        <taxon>Chromatiaceae</taxon>
        <taxon>Thioflavicoccus</taxon>
    </lineage>
</organism>
<feature type="active site" evidence="7">
    <location>
        <position position="68"/>
    </location>
</feature>
<proteinExistence type="inferred from homology"/>
<feature type="active site" evidence="7">
    <location>
        <position position="148"/>
    </location>
</feature>
<dbReference type="GO" id="GO:0003723">
    <property type="term" value="F:RNA binding"/>
    <property type="evidence" value="ECO:0007669"/>
    <property type="project" value="UniProtKB-UniRule"/>
</dbReference>
<dbReference type="InterPro" id="IPR002646">
    <property type="entry name" value="PolA_pol_head_dom"/>
</dbReference>
<dbReference type="InterPro" id="IPR010206">
    <property type="entry name" value="PolA_pol_I"/>
</dbReference>
<keyword evidence="2 7" id="KW-0808">Transferase</keyword>
<dbReference type="PATRIC" id="fig|765912.4.peg.3441"/>
<dbReference type="AlphaFoldDB" id="L0H2A2"/>
<comment type="catalytic activity">
    <reaction evidence="7">
        <text>RNA(n) + ATP = RNA(n)-3'-adenine ribonucleotide + diphosphate</text>
        <dbReference type="Rhea" id="RHEA:11332"/>
        <dbReference type="Rhea" id="RHEA-COMP:14527"/>
        <dbReference type="Rhea" id="RHEA-COMP:17347"/>
        <dbReference type="ChEBI" id="CHEBI:30616"/>
        <dbReference type="ChEBI" id="CHEBI:33019"/>
        <dbReference type="ChEBI" id="CHEBI:140395"/>
        <dbReference type="ChEBI" id="CHEBI:173115"/>
        <dbReference type="EC" id="2.7.7.19"/>
    </reaction>
</comment>
<evidence type="ECO:0000256" key="5">
    <source>
        <dbReference type="ARBA" id="ARBA00022884"/>
    </source>
</evidence>
<dbReference type="HAMAP" id="MF_00957">
    <property type="entry name" value="PolyA_pol"/>
    <property type="match status" value="1"/>
</dbReference>
<evidence type="ECO:0000313" key="14">
    <source>
        <dbReference type="Proteomes" id="UP000010816"/>
    </source>
</evidence>
<dbReference type="Gene3D" id="3.30.460.10">
    <property type="entry name" value="Beta Polymerase, domain 2"/>
    <property type="match status" value="1"/>
</dbReference>
<dbReference type="CDD" id="cd05398">
    <property type="entry name" value="NT_ClassII-CCAase"/>
    <property type="match status" value="1"/>
</dbReference>
<dbReference type="InterPro" id="IPR032828">
    <property type="entry name" value="PolyA_RNA-bd"/>
</dbReference>